<organism evidence="8 9">
    <name type="scientific">Caloramator australicus RC3</name>
    <dbReference type="NCBI Taxonomy" id="857293"/>
    <lineage>
        <taxon>Bacteria</taxon>
        <taxon>Bacillati</taxon>
        <taxon>Bacillota</taxon>
        <taxon>Clostridia</taxon>
        <taxon>Eubacteriales</taxon>
        <taxon>Clostridiaceae</taxon>
        <taxon>Caloramator</taxon>
    </lineage>
</organism>
<dbReference type="PANTHER" id="PTHR34276:SF1">
    <property type="entry name" value="MINI-RIBONUCLEASE 3"/>
    <property type="match status" value="1"/>
</dbReference>
<keyword evidence="4 6" id="KW-0255">Endonuclease</keyword>
<dbReference type="GO" id="GO:0019843">
    <property type="term" value="F:rRNA binding"/>
    <property type="evidence" value="ECO:0007669"/>
    <property type="project" value="UniProtKB-UniRule"/>
</dbReference>
<reference evidence="8 9" key="1">
    <citation type="journal article" date="2011" name="J. Bacteriol.">
        <title>Draft genome sequence of Caloramator australicus strain RC3T, a thermoanaerobe from the Great Artesian Basin of Australia.</title>
        <authorList>
            <person name="Ogg C.D."/>
            <person name="Patel B.K.C."/>
        </authorList>
    </citation>
    <scope>NUCLEOTIDE SEQUENCE [LARGE SCALE GENOMIC DNA]</scope>
    <source>
        <strain evidence="8 9">RC3</strain>
    </source>
</reference>
<keyword evidence="1 6" id="KW-0690">Ribosome biogenesis</keyword>
<protein>
    <recommendedName>
        <fullName evidence="6">Mini-ribonuclease 3</fullName>
        <shortName evidence="6">Mini-3</shortName>
        <shortName evidence="6">Mini-RNase 3</shortName>
        <ecNumber evidence="6">3.1.26.-</ecNumber>
    </recommendedName>
    <alternativeName>
        <fullName evidence="6">Mini-RNase III</fullName>
        <shortName evidence="6">Mini-III</shortName>
    </alternativeName>
</protein>
<keyword evidence="6" id="KW-0694">RNA-binding</keyword>
<evidence type="ECO:0000256" key="6">
    <source>
        <dbReference type="HAMAP-Rule" id="MF_01468"/>
    </source>
</evidence>
<evidence type="ECO:0000259" key="7">
    <source>
        <dbReference type="Pfam" id="PF00636"/>
    </source>
</evidence>
<dbReference type="OrthoDB" id="46571at2"/>
<dbReference type="PIRSF" id="PIRSF005520">
    <property type="entry name" value="UCP005520"/>
    <property type="match status" value="1"/>
</dbReference>
<comment type="similarity">
    <text evidence="6">Belongs to the MrnC RNase family.</text>
</comment>
<dbReference type="PANTHER" id="PTHR34276">
    <property type="entry name" value="MINI-RIBONUCLEASE 3"/>
    <property type="match status" value="1"/>
</dbReference>
<comment type="function">
    <text evidence="6">Involved in correct processing of both the 5' and 3' ends of 23S rRNA precursor. Processes 30S rRNA precursor transcript even in absence of ribonuclease 3 (Rnc); Rnc processes 30S rRNA into smaller rRNA precursors.</text>
</comment>
<dbReference type="InterPro" id="IPR036389">
    <property type="entry name" value="RNase_III_sf"/>
</dbReference>
<accession>I7KA23</accession>
<dbReference type="GO" id="GO:0006364">
    <property type="term" value="P:rRNA processing"/>
    <property type="evidence" value="ECO:0007669"/>
    <property type="project" value="UniProtKB-UniRule"/>
</dbReference>
<evidence type="ECO:0000256" key="1">
    <source>
        <dbReference type="ARBA" id="ARBA00022517"/>
    </source>
</evidence>
<dbReference type="STRING" id="857293.CAAU_2454"/>
<dbReference type="InterPro" id="IPR000999">
    <property type="entry name" value="RNase_III_dom"/>
</dbReference>
<dbReference type="Gene3D" id="1.10.1520.10">
    <property type="entry name" value="Ribonuclease III domain"/>
    <property type="match status" value="1"/>
</dbReference>
<comment type="caution">
    <text evidence="8">The sequence shown here is derived from an EMBL/GenBank/DDBJ whole genome shotgun (WGS) entry which is preliminary data.</text>
</comment>
<dbReference type="EC" id="3.1.26.-" evidence="6"/>
<name>I7KA23_9CLOT</name>
<evidence type="ECO:0000256" key="3">
    <source>
        <dbReference type="ARBA" id="ARBA00022722"/>
    </source>
</evidence>
<evidence type="ECO:0000313" key="8">
    <source>
        <dbReference type="EMBL" id="CCJ34537.1"/>
    </source>
</evidence>
<dbReference type="Pfam" id="PF00636">
    <property type="entry name" value="Ribonuclease_3"/>
    <property type="match status" value="1"/>
</dbReference>
<dbReference type="Proteomes" id="UP000007652">
    <property type="component" value="Unassembled WGS sequence"/>
</dbReference>
<dbReference type="RefSeq" id="WP_008909783.1">
    <property type="nucleotide sequence ID" value="NZ_CAKP01000130.1"/>
</dbReference>
<evidence type="ECO:0000256" key="4">
    <source>
        <dbReference type="ARBA" id="ARBA00022759"/>
    </source>
</evidence>
<comment type="subcellular location">
    <subcellularLocation>
        <location evidence="6">Cytoplasm</location>
    </subcellularLocation>
</comment>
<gene>
    <name evidence="6" type="primary">mrnC</name>
    <name evidence="8" type="ORF">CAAU_2454</name>
</gene>
<dbReference type="eggNOG" id="COG1939">
    <property type="taxonomic scope" value="Bacteria"/>
</dbReference>
<dbReference type="SUPFAM" id="SSF69065">
    <property type="entry name" value="RNase III domain-like"/>
    <property type="match status" value="1"/>
</dbReference>
<sequence>MDFSLLSELIDKEKNVNLLNPLIWAYVGDAVYEMYVRTYLISQGVKRPHDIHVESVKFVKAANQSKLLEILLNYLTEEEIEIVRRGRNAKSYHVPKNANVMDYRRATALEALFGYLYLNKRSERIDELFKIIFENINLI</sequence>
<keyword evidence="6" id="KW-0699">rRNA-binding</keyword>
<keyword evidence="3 6" id="KW-0540">Nuclease</keyword>
<evidence type="ECO:0000256" key="2">
    <source>
        <dbReference type="ARBA" id="ARBA00022552"/>
    </source>
</evidence>
<keyword evidence="5 6" id="KW-0378">Hydrolase</keyword>
<comment type="subunit">
    <text evidence="6">Homodimer.</text>
</comment>
<evidence type="ECO:0000256" key="5">
    <source>
        <dbReference type="ARBA" id="ARBA00022801"/>
    </source>
</evidence>
<dbReference type="GO" id="GO:0005737">
    <property type="term" value="C:cytoplasm"/>
    <property type="evidence" value="ECO:0007669"/>
    <property type="project" value="UniProtKB-SubCell"/>
</dbReference>
<dbReference type="InterPro" id="IPR008226">
    <property type="entry name" value="Mini3_fam"/>
</dbReference>
<evidence type="ECO:0000313" key="9">
    <source>
        <dbReference type="Proteomes" id="UP000007652"/>
    </source>
</evidence>
<keyword evidence="2 6" id="KW-0698">rRNA processing</keyword>
<keyword evidence="6" id="KW-0963">Cytoplasm</keyword>
<dbReference type="EMBL" id="CAKP01000130">
    <property type="protein sequence ID" value="CCJ34537.1"/>
    <property type="molecule type" value="Genomic_DNA"/>
</dbReference>
<comment type="cofactor">
    <cofactor evidence="6">
        <name>Mg(2+)</name>
        <dbReference type="ChEBI" id="CHEBI:18420"/>
    </cofactor>
</comment>
<dbReference type="HAMAP" id="MF_01468">
    <property type="entry name" value="RNase_Mini_III"/>
    <property type="match status" value="1"/>
</dbReference>
<dbReference type="AlphaFoldDB" id="I7KA23"/>
<keyword evidence="6" id="KW-0460">Magnesium</keyword>
<keyword evidence="9" id="KW-1185">Reference proteome</keyword>
<proteinExistence type="inferred from homology"/>
<feature type="active site" evidence="6">
    <location>
        <position position="29"/>
    </location>
</feature>
<dbReference type="GO" id="GO:0004525">
    <property type="term" value="F:ribonuclease III activity"/>
    <property type="evidence" value="ECO:0007669"/>
    <property type="project" value="InterPro"/>
</dbReference>
<feature type="domain" description="RNase III" evidence="7">
    <location>
        <begin position="25"/>
        <end position="120"/>
    </location>
</feature>